<organism evidence="2 3">
    <name type="scientific">Candidatus Neomicrothrix parvicella RN1</name>
    <dbReference type="NCBI Taxonomy" id="1229780"/>
    <lineage>
        <taxon>Bacteria</taxon>
        <taxon>Bacillati</taxon>
        <taxon>Actinomycetota</taxon>
        <taxon>Acidimicrobiia</taxon>
        <taxon>Acidimicrobiales</taxon>
        <taxon>Microthrixaceae</taxon>
        <taxon>Candidatus Neomicrothrix</taxon>
    </lineage>
</organism>
<evidence type="ECO:0000256" key="1">
    <source>
        <dbReference type="SAM" id="MobiDB-lite"/>
    </source>
</evidence>
<accession>R4YW07</accession>
<evidence type="ECO:0000313" key="3">
    <source>
        <dbReference type="Proteomes" id="UP000018291"/>
    </source>
</evidence>
<feature type="region of interest" description="Disordered" evidence="1">
    <location>
        <begin position="14"/>
        <end position="34"/>
    </location>
</feature>
<sequence length="175" mass="18037">MRLEVADVGHVHSPKLVAADGPSGHRRPGPGKSPTWVDARCGVRAQAASALPPVEVSASRQGHLASVPTVLAGALTAVALVDPPRARIFTLLYQARSCYQGLIAVHAEAFNVKWKRSSGRATGVSASTCGPDPTPIDPLAPRLSATGHAPTGQTSPETAPVRAPSGSIVRCSACW</sequence>
<dbReference type="HOGENOM" id="CLU_1529866_0_0_11"/>
<name>R4YW07_9ACTN</name>
<reference evidence="2 3" key="1">
    <citation type="journal article" date="2013" name="ISME J.">
        <title>Metabolic model for the filamentous 'Candidatus Microthrix parvicella' based on genomic and metagenomic analyses.</title>
        <authorList>
            <person name="Jon McIlroy S."/>
            <person name="Kristiansen R."/>
            <person name="Albertsen M."/>
            <person name="Michael Karst S."/>
            <person name="Rossetti S."/>
            <person name="Lund Nielsen J."/>
            <person name="Tandoi V."/>
            <person name="James Seviour R."/>
            <person name="Nielsen P.H."/>
        </authorList>
    </citation>
    <scope>NUCLEOTIDE SEQUENCE [LARGE SCALE GENOMIC DNA]</scope>
    <source>
        <strain evidence="2 3">RN1</strain>
    </source>
</reference>
<dbReference type="Proteomes" id="UP000018291">
    <property type="component" value="Unassembled WGS sequence"/>
</dbReference>
<evidence type="ECO:0000313" key="2">
    <source>
        <dbReference type="EMBL" id="CCM62030.1"/>
    </source>
</evidence>
<gene>
    <name evidence="2" type="ORF">BN381_10261</name>
</gene>
<proteinExistence type="predicted"/>
<comment type="caution">
    <text evidence="2">The sequence shown here is derived from an EMBL/GenBank/DDBJ whole genome shotgun (WGS) entry which is preliminary data.</text>
</comment>
<dbReference type="EMBL" id="CANL01000001">
    <property type="protein sequence ID" value="CCM62030.1"/>
    <property type="molecule type" value="Genomic_DNA"/>
</dbReference>
<dbReference type="STRING" id="1229780.BN381_10261"/>
<dbReference type="AlphaFoldDB" id="R4YW07"/>
<protein>
    <submittedName>
        <fullName evidence="2">Uncharacterized protein</fullName>
    </submittedName>
</protein>
<feature type="region of interest" description="Disordered" evidence="1">
    <location>
        <begin position="121"/>
        <end position="166"/>
    </location>
</feature>
<keyword evidence="3" id="KW-1185">Reference proteome</keyword>